<dbReference type="PANTHER" id="PTHR47590">
    <property type="entry name" value="F-BOX/KELCH-REPEAT PROTEIN SKIP25"/>
    <property type="match status" value="1"/>
</dbReference>
<accession>A0A9Q1MQ37</accession>
<organism evidence="1 2">
    <name type="scientific">Anisodus acutangulus</name>
    <dbReference type="NCBI Taxonomy" id="402998"/>
    <lineage>
        <taxon>Eukaryota</taxon>
        <taxon>Viridiplantae</taxon>
        <taxon>Streptophyta</taxon>
        <taxon>Embryophyta</taxon>
        <taxon>Tracheophyta</taxon>
        <taxon>Spermatophyta</taxon>
        <taxon>Magnoliopsida</taxon>
        <taxon>eudicotyledons</taxon>
        <taxon>Gunneridae</taxon>
        <taxon>Pentapetalae</taxon>
        <taxon>asterids</taxon>
        <taxon>lamiids</taxon>
        <taxon>Solanales</taxon>
        <taxon>Solanaceae</taxon>
        <taxon>Solanoideae</taxon>
        <taxon>Hyoscyameae</taxon>
        <taxon>Anisodus</taxon>
    </lineage>
</organism>
<dbReference type="SUPFAM" id="SSF117281">
    <property type="entry name" value="Kelch motif"/>
    <property type="match status" value="1"/>
</dbReference>
<comment type="caution">
    <text evidence="1">The sequence shown here is derived from an EMBL/GenBank/DDBJ whole genome shotgun (WGS) entry which is preliminary data.</text>
</comment>
<dbReference type="PANTHER" id="PTHR47590:SF7">
    <property type="entry name" value="OS06G0711700 PROTEIN"/>
    <property type="match status" value="1"/>
</dbReference>
<dbReference type="OrthoDB" id="1915375at2759"/>
<evidence type="ECO:0000313" key="1">
    <source>
        <dbReference type="EMBL" id="KAJ8565712.1"/>
    </source>
</evidence>
<name>A0A9Q1MQ37_9SOLA</name>
<dbReference type="EMBL" id="JAJAGQ010000004">
    <property type="protein sequence ID" value="KAJ8565712.1"/>
    <property type="molecule type" value="Genomic_DNA"/>
</dbReference>
<keyword evidence="2" id="KW-1185">Reference proteome</keyword>
<evidence type="ECO:0000313" key="2">
    <source>
        <dbReference type="Proteomes" id="UP001152561"/>
    </source>
</evidence>
<dbReference type="AlphaFoldDB" id="A0A9Q1MQ37"/>
<dbReference type="Gene3D" id="2.120.10.80">
    <property type="entry name" value="Kelch-type beta propeller"/>
    <property type="match status" value="1"/>
</dbReference>
<protein>
    <submittedName>
        <fullName evidence="1">Uncharacterized protein</fullName>
    </submittedName>
</protein>
<gene>
    <name evidence="1" type="ORF">K7X08_008288</name>
</gene>
<dbReference type="Pfam" id="PF16029">
    <property type="entry name" value="DUF4787"/>
    <property type="match status" value="1"/>
</dbReference>
<dbReference type="InterPro" id="IPR015915">
    <property type="entry name" value="Kelch-typ_b-propeller"/>
</dbReference>
<reference evidence="2" key="1">
    <citation type="journal article" date="2023" name="Proc. Natl. Acad. Sci. U.S.A.">
        <title>Genomic and structural basis for evolution of tropane alkaloid biosynthesis.</title>
        <authorList>
            <person name="Wanga Y.-J."/>
            <person name="Taina T."/>
            <person name="Yua J.-Y."/>
            <person name="Lia J."/>
            <person name="Xua B."/>
            <person name="Chenc J."/>
            <person name="D'Auriad J.C."/>
            <person name="Huanga J.-P."/>
            <person name="Huanga S.-X."/>
        </authorList>
    </citation>
    <scope>NUCLEOTIDE SEQUENCE [LARGE SCALE GENOMIC DNA]</scope>
    <source>
        <strain evidence="2">cv. KIB-2019</strain>
    </source>
</reference>
<dbReference type="InterPro" id="IPR031985">
    <property type="entry name" value="DUF4787"/>
</dbReference>
<proteinExistence type="predicted"/>
<sequence length="184" mass="20741">MVLIADTTHKFLPALERPLGFNPLCNEWFFGPPLPTPQRWCGTSSVNGNVYVASGIGSGYQGDVARSLEKWDVKEKACEWKWEKLAGLKDGRFSREVVDAIGYRGKLCMKKLQCYADIESGLWGEKCKATAVDKENCALQCLSPVCYERVYQSDPLDEGEKDSVRSQEYKYCMHKHSLGQSLDN</sequence>
<dbReference type="Proteomes" id="UP001152561">
    <property type="component" value="Unassembled WGS sequence"/>
</dbReference>